<dbReference type="EMBL" id="CP139960">
    <property type="protein sequence ID" value="WQD40574.1"/>
    <property type="molecule type" value="Genomic_DNA"/>
</dbReference>
<organism evidence="2 3">
    <name type="scientific">Niabella yanshanensis</name>
    <dbReference type="NCBI Taxonomy" id="577386"/>
    <lineage>
        <taxon>Bacteria</taxon>
        <taxon>Pseudomonadati</taxon>
        <taxon>Bacteroidota</taxon>
        <taxon>Chitinophagia</taxon>
        <taxon>Chitinophagales</taxon>
        <taxon>Chitinophagaceae</taxon>
        <taxon>Niabella</taxon>
    </lineage>
</organism>
<evidence type="ECO:0000313" key="3">
    <source>
        <dbReference type="Proteomes" id="UP001325680"/>
    </source>
</evidence>
<dbReference type="Proteomes" id="UP001325680">
    <property type="component" value="Chromosome"/>
</dbReference>
<dbReference type="InterPro" id="IPR011335">
    <property type="entry name" value="Restrct_endonuc-II-like"/>
</dbReference>
<dbReference type="RefSeq" id="WP_114789753.1">
    <property type="nucleotide sequence ID" value="NZ_CP139960.1"/>
</dbReference>
<dbReference type="Pfam" id="PF05685">
    <property type="entry name" value="Uma2"/>
    <property type="match status" value="1"/>
</dbReference>
<dbReference type="InterPro" id="IPR008538">
    <property type="entry name" value="Uma2"/>
</dbReference>
<dbReference type="PANTHER" id="PTHR36558:SF1">
    <property type="entry name" value="RESTRICTION ENDONUCLEASE DOMAIN-CONTAINING PROTEIN-RELATED"/>
    <property type="match status" value="1"/>
</dbReference>
<dbReference type="PANTHER" id="PTHR36558">
    <property type="entry name" value="GLR1098 PROTEIN"/>
    <property type="match status" value="1"/>
</dbReference>
<dbReference type="SUPFAM" id="SSF52980">
    <property type="entry name" value="Restriction endonuclease-like"/>
    <property type="match status" value="1"/>
</dbReference>
<evidence type="ECO:0000313" key="2">
    <source>
        <dbReference type="EMBL" id="WQD40574.1"/>
    </source>
</evidence>
<keyword evidence="2" id="KW-0540">Nuclease</keyword>
<sequence length="131" mass="15175">MSSGYRLLPHYTYNEWKRWEGKWELIDGIPYAMSPSPLPKHQKAAAELRYEFTSALKKSKCTKCRAYDPLDYKITDDTILIPDILIVCDEIKKPCLDFAPSLVVEILSPATALKDRNTKYQLYEQQQISIT</sequence>
<name>A0ABZ0WCP0_9BACT</name>
<feature type="domain" description="Putative restriction endonuclease" evidence="1">
    <location>
        <begin position="14"/>
        <end position="128"/>
    </location>
</feature>
<dbReference type="GO" id="GO:0004519">
    <property type="term" value="F:endonuclease activity"/>
    <property type="evidence" value="ECO:0007669"/>
    <property type="project" value="UniProtKB-KW"/>
</dbReference>
<dbReference type="InterPro" id="IPR012296">
    <property type="entry name" value="Nuclease_put_TT1808"/>
</dbReference>
<keyword evidence="3" id="KW-1185">Reference proteome</keyword>
<keyword evidence="2" id="KW-0255">Endonuclease</keyword>
<dbReference type="Gene3D" id="3.90.1570.10">
    <property type="entry name" value="tt1808, chain A"/>
    <property type="match status" value="1"/>
</dbReference>
<reference evidence="2 3" key="1">
    <citation type="submission" date="2023-12" db="EMBL/GenBank/DDBJ databases">
        <title>Genome sequencing and assembly of bacterial species from a model synthetic community.</title>
        <authorList>
            <person name="Hogle S.L."/>
        </authorList>
    </citation>
    <scope>NUCLEOTIDE SEQUENCE [LARGE SCALE GENOMIC DNA]</scope>
    <source>
        <strain evidence="2 3">HAMBI_3031</strain>
    </source>
</reference>
<gene>
    <name evidence="2" type="ORF">U0035_10485</name>
</gene>
<evidence type="ECO:0000259" key="1">
    <source>
        <dbReference type="Pfam" id="PF05685"/>
    </source>
</evidence>
<protein>
    <submittedName>
        <fullName evidence="2">Uma2 family endonuclease</fullName>
    </submittedName>
</protein>
<dbReference type="CDD" id="cd06260">
    <property type="entry name" value="DUF820-like"/>
    <property type="match status" value="1"/>
</dbReference>
<accession>A0ABZ0WCP0</accession>
<keyword evidence="2" id="KW-0378">Hydrolase</keyword>
<proteinExistence type="predicted"/>